<dbReference type="InterPro" id="IPR053950">
    <property type="entry name" value="CAP_N"/>
</dbReference>
<dbReference type="InterPro" id="IPR013992">
    <property type="entry name" value="Adenylate_cyclase-assoc_CAP_N"/>
</dbReference>
<evidence type="ECO:0000256" key="2">
    <source>
        <dbReference type="RuleBase" id="RU000647"/>
    </source>
</evidence>
<evidence type="ECO:0000313" key="11">
    <source>
        <dbReference type="Proteomes" id="UP000305647"/>
    </source>
</evidence>
<dbReference type="SMART" id="SM00673">
    <property type="entry name" value="CARP"/>
    <property type="match status" value="2"/>
</dbReference>
<dbReference type="Pfam" id="PF08603">
    <property type="entry name" value="CAP_C"/>
    <property type="match status" value="1"/>
</dbReference>
<reference evidence="10 11" key="1">
    <citation type="submission" date="2019-03" db="EMBL/GenBank/DDBJ databases">
        <title>Sequencing 25 genomes of Wallemia mellicola.</title>
        <authorList>
            <person name="Gostincar C."/>
        </authorList>
    </citation>
    <scope>NUCLEOTIDE SEQUENCE [LARGE SCALE GENOMIC DNA]</scope>
    <source>
        <strain evidence="6 12">EXF-1262</strain>
        <strain evidence="8 13">EXF-1274</strain>
        <strain evidence="9 10">EXF-1277</strain>
        <strain evidence="5 14">EXF-6152</strain>
        <strain evidence="7 11">EXF-8738</strain>
    </source>
</reference>
<dbReference type="InterPro" id="IPR016098">
    <property type="entry name" value="CAP/MinC_C"/>
</dbReference>
<dbReference type="InterPro" id="IPR017901">
    <property type="entry name" value="C-CAP_CF_C-like"/>
</dbReference>
<evidence type="ECO:0000313" key="5">
    <source>
        <dbReference type="EMBL" id="TIB77144.1"/>
    </source>
</evidence>
<dbReference type="InterPro" id="IPR006599">
    <property type="entry name" value="CARP_motif"/>
</dbReference>
<sequence>MSSSKEQREEIPAIPNSGVISLSTVLRRLESTTARLEDIVFSQQQANKVIANPQQETPHETVHHTEPTTAAVVEKLPVFLEDYNSLIDTLVKPFVELSGQYNSELLKSKAHSLEALLEKSYDLVLKVSTNTKEPTDNAAFSEHIQPLMDLFTDLSNSADSNEARKSEHFQQLKILSEATPAFGWFTMKDKPFNFIQEIKDSTQFYTNRLIKDKNELNLLWVQGLLRLLDELSKYVKKHHFNGLAWNNKGASFEEFVKQGDQQESSQPKSAPATSAPPPPPPPAPAPAPVAQQQATPAAPAAANPEAVFAELNKGSDITKGLRKVDKSQMNHKNPELAAKKAVPSLPAKPKALTRSPSSQTTITQKQAKLELDGQKWFIENHTGNNNIVIEDTKLTQTVNIFNCKNSVIQVKGKVNAVNLVGCHKTSVLLENLVSSLSITTSPNFTVQILGLAPTVTVDNTDVGQIYLSKQCLESDTEIITAKTSSINISVPQGDDGDFVEKPIPEQLKTIVKDGKLQTTVVEHSG</sequence>
<organism evidence="6 12">
    <name type="scientific">Wallemia mellicola</name>
    <dbReference type="NCBI Taxonomy" id="1708541"/>
    <lineage>
        <taxon>Eukaryota</taxon>
        <taxon>Fungi</taxon>
        <taxon>Dikarya</taxon>
        <taxon>Basidiomycota</taxon>
        <taxon>Wallemiomycotina</taxon>
        <taxon>Wallemiomycetes</taxon>
        <taxon>Wallemiales</taxon>
        <taxon>Wallemiaceae</taxon>
        <taxon>Wallemia</taxon>
    </lineage>
</organism>
<dbReference type="InterPro" id="IPR018106">
    <property type="entry name" value="CAP_CS_N"/>
</dbReference>
<evidence type="ECO:0000313" key="12">
    <source>
        <dbReference type="Proteomes" id="UP000307169"/>
    </source>
</evidence>
<dbReference type="EMBL" id="SPRC01000037">
    <property type="protein sequence ID" value="TIB77144.1"/>
    <property type="molecule type" value="Genomic_DNA"/>
</dbReference>
<dbReference type="GO" id="GO:0007015">
    <property type="term" value="P:actin filament organization"/>
    <property type="evidence" value="ECO:0007669"/>
    <property type="project" value="TreeGrafter"/>
</dbReference>
<dbReference type="GO" id="GO:0005737">
    <property type="term" value="C:cytoplasm"/>
    <property type="evidence" value="ECO:0007669"/>
    <property type="project" value="TreeGrafter"/>
</dbReference>
<dbReference type="InterPro" id="IPR013912">
    <property type="entry name" value="Adenylate_cyclase-assoc_CAP_C"/>
</dbReference>
<name>A0A4T0NP46_9BASI</name>
<dbReference type="EMBL" id="SPRV01000008">
    <property type="protein sequence ID" value="TIC69966.1"/>
    <property type="molecule type" value="Genomic_DNA"/>
</dbReference>
<dbReference type="Proteomes" id="UP000305647">
    <property type="component" value="Unassembled WGS sequence"/>
</dbReference>
<dbReference type="Gene3D" id="1.25.40.330">
    <property type="entry name" value="Adenylate cyclase-associated CAP, N-terminal domain"/>
    <property type="match status" value="1"/>
</dbReference>
<dbReference type="Gene3D" id="2.160.20.70">
    <property type="match status" value="1"/>
</dbReference>
<dbReference type="AlphaFoldDB" id="A0A4T0NP46"/>
<feature type="region of interest" description="Disordered" evidence="3">
    <location>
        <begin position="326"/>
        <end position="360"/>
    </location>
</feature>
<dbReference type="Pfam" id="PF01213">
    <property type="entry name" value="CAP_N-CM"/>
    <property type="match status" value="1"/>
</dbReference>
<dbReference type="Proteomes" id="UP000305362">
    <property type="component" value="Unassembled WGS sequence"/>
</dbReference>
<evidence type="ECO:0000256" key="1">
    <source>
        <dbReference type="ARBA" id="ARBA00007659"/>
    </source>
</evidence>
<evidence type="ECO:0000313" key="9">
    <source>
        <dbReference type="EMBL" id="TIC69966.1"/>
    </source>
</evidence>
<dbReference type="Proteomes" id="UP000309601">
    <property type="component" value="Unassembled WGS sequence"/>
</dbReference>
<feature type="region of interest" description="Disordered" evidence="3">
    <location>
        <begin position="257"/>
        <end position="302"/>
    </location>
</feature>
<dbReference type="Proteomes" id="UP000307169">
    <property type="component" value="Unassembled WGS sequence"/>
</dbReference>
<evidence type="ECO:0000256" key="3">
    <source>
        <dbReference type="SAM" id="MobiDB-lite"/>
    </source>
</evidence>
<evidence type="ECO:0000313" key="10">
    <source>
        <dbReference type="Proteomes" id="UP000305362"/>
    </source>
</evidence>
<dbReference type="PANTHER" id="PTHR10652">
    <property type="entry name" value="ADENYLYL CYCLASE-ASSOCIATED PROTEIN"/>
    <property type="match status" value="1"/>
</dbReference>
<dbReference type="InterPro" id="IPR036223">
    <property type="entry name" value="CAP_C_sf"/>
</dbReference>
<dbReference type="PROSITE" id="PS01088">
    <property type="entry name" value="CAP_1"/>
    <property type="match status" value="1"/>
</dbReference>
<evidence type="ECO:0000313" key="13">
    <source>
        <dbReference type="Proteomes" id="UP000309601"/>
    </source>
</evidence>
<feature type="domain" description="C-CAP/cofactor C-like" evidence="4">
    <location>
        <begin position="364"/>
        <end position="505"/>
    </location>
</feature>
<dbReference type="Pfam" id="PF21938">
    <property type="entry name" value="CAP_N"/>
    <property type="match status" value="1"/>
</dbReference>
<evidence type="ECO:0000313" key="14">
    <source>
        <dbReference type="Proteomes" id="UP000310685"/>
    </source>
</evidence>
<accession>A0A4T0NP46</accession>
<comment type="caution">
    <text evidence="6">The sequence shown here is derived from an EMBL/GenBank/DDBJ whole genome shotgun (WGS) entry which is preliminary data.</text>
</comment>
<evidence type="ECO:0000313" key="7">
    <source>
        <dbReference type="EMBL" id="TIC28870.1"/>
    </source>
</evidence>
<feature type="compositionally biased region" description="Low complexity" evidence="3">
    <location>
        <begin position="264"/>
        <end position="273"/>
    </location>
</feature>
<dbReference type="GO" id="GO:0019933">
    <property type="term" value="P:cAMP-mediated signaling"/>
    <property type="evidence" value="ECO:0007669"/>
    <property type="project" value="TreeGrafter"/>
</dbReference>
<dbReference type="EMBL" id="SPRH01000037">
    <property type="protein sequence ID" value="TIB98497.1"/>
    <property type="molecule type" value="Genomic_DNA"/>
</dbReference>
<protein>
    <recommendedName>
        <fullName evidence="2">Adenylyl cyclase-associated protein</fullName>
    </recommendedName>
</protein>
<dbReference type="PROSITE" id="PS51329">
    <property type="entry name" value="C_CAP_COFACTOR_C"/>
    <property type="match status" value="1"/>
</dbReference>
<evidence type="ECO:0000259" key="4">
    <source>
        <dbReference type="PROSITE" id="PS51329"/>
    </source>
</evidence>
<dbReference type="EMBL" id="SPRO01000033">
    <property type="protein sequence ID" value="TIC28870.1"/>
    <property type="molecule type" value="Genomic_DNA"/>
</dbReference>
<dbReference type="SUPFAM" id="SSF69340">
    <property type="entry name" value="C-terminal domain of adenylylcyclase associated protein"/>
    <property type="match status" value="1"/>
</dbReference>
<dbReference type="SUPFAM" id="SSF101278">
    <property type="entry name" value="N-terminal domain of adenylylcyclase associated protein, CAP"/>
    <property type="match status" value="1"/>
</dbReference>
<comment type="similarity">
    <text evidence="1 2">Belongs to the CAP family.</text>
</comment>
<feature type="compositionally biased region" description="Low complexity" evidence="3">
    <location>
        <begin position="288"/>
        <end position="302"/>
    </location>
</feature>
<dbReference type="PROSITE" id="PS01089">
    <property type="entry name" value="CAP_2"/>
    <property type="match status" value="1"/>
</dbReference>
<dbReference type="EMBL" id="SPRW01000038">
    <property type="protein sequence ID" value="TIC63229.1"/>
    <property type="molecule type" value="Genomic_DNA"/>
</dbReference>
<feature type="compositionally biased region" description="Pro residues" evidence="3">
    <location>
        <begin position="274"/>
        <end position="287"/>
    </location>
</feature>
<proteinExistence type="inferred from homology"/>
<feature type="compositionally biased region" description="Basic and acidic residues" evidence="3">
    <location>
        <begin position="326"/>
        <end position="338"/>
    </location>
</feature>
<gene>
    <name evidence="8" type="ORF">E3Q02_03138</name>
    <name evidence="9" type="ORF">E3Q03_01137</name>
    <name evidence="7" type="ORF">E3Q10_02908</name>
    <name evidence="6" type="ORF">E3Q17_02972</name>
    <name evidence="5" type="ORF">E3Q22_03187</name>
</gene>
<dbReference type="OrthoDB" id="77251at2759"/>
<dbReference type="GO" id="GO:0008179">
    <property type="term" value="F:adenylate cyclase binding"/>
    <property type="evidence" value="ECO:0007669"/>
    <property type="project" value="TreeGrafter"/>
</dbReference>
<evidence type="ECO:0000313" key="8">
    <source>
        <dbReference type="EMBL" id="TIC63229.1"/>
    </source>
</evidence>
<evidence type="ECO:0000313" key="6">
    <source>
        <dbReference type="EMBL" id="TIB98497.1"/>
    </source>
</evidence>
<dbReference type="GO" id="GO:0003779">
    <property type="term" value="F:actin binding"/>
    <property type="evidence" value="ECO:0007669"/>
    <property type="project" value="InterPro"/>
</dbReference>
<dbReference type="InterPro" id="IPR001837">
    <property type="entry name" value="Adenylate_cyclase-assoc_CAP"/>
</dbReference>
<dbReference type="InterPro" id="IPR036222">
    <property type="entry name" value="CAP_N_sf"/>
</dbReference>
<dbReference type="PANTHER" id="PTHR10652:SF0">
    <property type="entry name" value="ADENYLYL CYCLASE-ASSOCIATED PROTEIN"/>
    <property type="match status" value="1"/>
</dbReference>
<dbReference type="Proteomes" id="UP000310685">
    <property type="component" value="Unassembled WGS sequence"/>
</dbReference>
<dbReference type="InterPro" id="IPR028417">
    <property type="entry name" value="CAP_CS_C"/>
</dbReference>